<comment type="similarity">
    <text evidence="2">Belongs to the hyi family.</text>
</comment>
<gene>
    <name evidence="4" type="ORF">M0H32_28805</name>
</gene>
<dbReference type="Pfam" id="PF01261">
    <property type="entry name" value="AP_endonuc_2"/>
    <property type="match status" value="1"/>
</dbReference>
<dbReference type="PANTHER" id="PTHR43489">
    <property type="entry name" value="ISOMERASE"/>
    <property type="match status" value="1"/>
</dbReference>
<keyword evidence="1 2" id="KW-0413">Isomerase</keyword>
<evidence type="ECO:0000256" key="2">
    <source>
        <dbReference type="PIRNR" id="PIRNR006241"/>
    </source>
</evidence>
<organism evidence="4 5">
    <name type="scientific">Roseibium sediminicola</name>
    <dbReference type="NCBI Taxonomy" id="2933272"/>
    <lineage>
        <taxon>Bacteria</taxon>
        <taxon>Pseudomonadati</taxon>
        <taxon>Pseudomonadota</taxon>
        <taxon>Alphaproteobacteria</taxon>
        <taxon>Hyphomicrobiales</taxon>
        <taxon>Stappiaceae</taxon>
        <taxon>Roseibium</taxon>
    </lineage>
</organism>
<dbReference type="SUPFAM" id="SSF51658">
    <property type="entry name" value="Xylose isomerase-like"/>
    <property type="match status" value="1"/>
</dbReference>
<sequence>MPTFCAHLGYLFNELDPVERFSAASNAGFDWIEHPAPYGIGISQFLKLAQTNGLKIAQIAAPVGTKEGHEKGFACLPECEAEFIQSVESGIVAAKKLSCRFLHVMSGTVPAGQKREQLRSVYSSRIAIAAEMATRADMYLLIEPIDDNAVTGYFMNDPAYAVEVVQEIAKPNVKLLFDVYHAHNRGIDAVDFYKDYSGLIGHIQIADAPGRHEPGTGKIEFDRLFSLLDSSGYDGVVGLEYVPSGNTSNGLVWRQHYVR</sequence>
<evidence type="ECO:0000313" key="4">
    <source>
        <dbReference type="EMBL" id="MCK7616167.1"/>
    </source>
</evidence>
<dbReference type="InterPro" id="IPR036237">
    <property type="entry name" value="Xyl_isomerase-like_sf"/>
</dbReference>
<protein>
    <submittedName>
        <fullName evidence="4">TIM barrel protein</fullName>
    </submittedName>
</protein>
<dbReference type="InterPro" id="IPR050417">
    <property type="entry name" value="Sugar_Epim/Isomerase"/>
</dbReference>
<feature type="domain" description="Xylose isomerase-like TIM barrel" evidence="3">
    <location>
        <begin position="21"/>
        <end position="243"/>
    </location>
</feature>
<name>A0ABT0H4E7_9HYPH</name>
<reference evidence="4" key="1">
    <citation type="submission" date="2022-04" db="EMBL/GenBank/DDBJ databases">
        <title>Roseibium sp. CAU 1639 isolated from mud.</title>
        <authorList>
            <person name="Kim W."/>
        </authorList>
    </citation>
    <scope>NUCLEOTIDE SEQUENCE</scope>
    <source>
        <strain evidence="4">CAU 1639</strain>
    </source>
</reference>
<dbReference type="InterPro" id="IPR026040">
    <property type="entry name" value="HyI-like"/>
</dbReference>
<evidence type="ECO:0000313" key="5">
    <source>
        <dbReference type="Proteomes" id="UP001431221"/>
    </source>
</evidence>
<dbReference type="RefSeq" id="WP_248160157.1">
    <property type="nucleotide sequence ID" value="NZ_JALNMJ010000046.1"/>
</dbReference>
<dbReference type="PANTHER" id="PTHR43489:SF6">
    <property type="entry name" value="HYDROXYPYRUVATE ISOMERASE-RELATED"/>
    <property type="match status" value="1"/>
</dbReference>
<comment type="caution">
    <text evidence="4">The sequence shown here is derived from an EMBL/GenBank/DDBJ whole genome shotgun (WGS) entry which is preliminary data.</text>
</comment>
<evidence type="ECO:0000256" key="1">
    <source>
        <dbReference type="ARBA" id="ARBA00023235"/>
    </source>
</evidence>
<dbReference type="Proteomes" id="UP001431221">
    <property type="component" value="Unassembled WGS sequence"/>
</dbReference>
<dbReference type="Gene3D" id="3.20.20.150">
    <property type="entry name" value="Divalent-metal-dependent TIM barrel enzymes"/>
    <property type="match status" value="1"/>
</dbReference>
<dbReference type="EMBL" id="JALNMJ010000046">
    <property type="protein sequence ID" value="MCK7616167.1"/>
    <property type="molecule type" value="Genomic_DNA"/>
</dbReference>
<dbReference type="PIRSF" id="PIRSF006241">
    <property type="entry name" value="HyI"/>
    <property type="match status" value="1"/>
</dbReference>
<proteinExistence type="inferred from homology"/>
<dbReference type="InterPro" id="IPR013022">
    <property type="entry name" value="Xyl_isomerase-like_TIM-brl"/>
</dbReference>
<evidence type="ECO:0000259" key="3">
    <source>
        <dbReference type="Pfam" id="PF01261"/>
    </source>
</evidence>
<accession>A0ABT0H4E7</accession>
<keyword evidence="5" id="KW-1185">Reference proteome</keyword>